<proteinExistence type="predicted"/>
<dbReference type="EMBL" id="BMHT01000001">
    <property type="protein sequence ID" value="GGE93947.1"/>
    <property type="molecule type" value="Genomic_DNA"/>
</dbReference>
<dbReference type="Gene3D" id="3.90.1340.10">
    <property type="entry name" value="Phage tail collar domain"/>
    <property type="match status" value="1"/>
</dbReference>
<reference evidence="3" key="1">
    <citation type="journal article" date="2019" name="Int. J. Syst. Evol. Microbiol.">
        <title>The Global Catalogue of Microorganisms (GCM) 10K type strain sequencing project: providing services to taxonomists for standard genome sequencing and annotation.</title>
        <authorList>
            <consortium name="The Broad Institute Genomics Platform"/>
            <consortium name="The Broad Institute Genome Sequencing Center for Infectious Disease"/>
            <person name="Wu L."/>
            <person name="Ma J."/>
        </authorList>
    </citation>
    <scope>NUCLEOTIDE SEQUENCE [LARGE SCALE GENOMIC DNA]</scope>
    <source>
        <strain evidence="3">CGMCC 1.15197</strain>
    </source>
</reference>
<evidence type="ECO:0000313" key="3">
    <source>
        <dbReference type="Proteomes" id="UP000632273"/>
    </source>
</evidence>
<sequence length="178" mass="18211">MEPFIGEIRLFSLSFAPHGWAFCQGQTLLIAQNTALFSLLGTTYGGNGTSTFQLPDLRGRAVVGVGQGAGLSQYAPGEVAGAEAVTLDATQLPAHTHGVTATMPVSTSAGSTFNPASGYYASAGVEQYGAAANTATMASNLLSGTTVTAGGDQPHENRMPFLVLNYAIALGGVFPQRP</sequence>
<evidence type="ECO:0000259" key="1">
    <source>
        <dbReference type="Pfam" id="PF07484"/>
    </source>
</evidence>
<dbReference type="InterPro" id="IPR037053">
    <property type="entry name" value="Phage_tail_collar_dom_sf"/>
</dbReference>
<comment type="caution">
    <text evidence="2">The sequence shown here is derived from an EMBL/GenBank/DDBJ whole genome shotgun (WGS) entry which is preliminary data.</text>
</comment>
<evidence type="ECO:0000313" key="2">
    <source>
        <dbReference type="EMBL" id="GGE93947.1"/>
    </source>
</evidence>
<name>A0ABQ1TGE3_9BACT</name>
<organism evidence="2 3">
    <name type="scientific">Hymenobacter cavernae</name>
    <dbReference type="NCBI Taxonomy" id="2044852"/>
    <lineage>
        <taxon>Bacteria</taxon>
        <taxon>Pseudomonadati</taxon>
        <taxon>Bacteroidota</taxon>
        <taxon>Cytophagia</taxon>
        <taxon>Cytophagales</taxon>
        <taxon>Hymenobacteraceae</taxon>
        <taxon>Hymenobacter</taxon>
    </lineage>
</organism>
<gene>
    <name evidence="2" type="ORF">GCM10011383_00770</name>
</gene>
<protein>
    <submittedName>
        <fullName evidence="2">Tail Collar domain-containing protein</fullName>
    </submittedName>
</protein>
<dbReference type="Proteomes" id="UP000632273">
    <property type="component" value="Unassembled WGS sequence"/>
</dbReference>
<accession>A0ABQ1TGE3</accession>
<dbReference type="RefSeq" id="WP_188809880.1">
    <property type="nucleotide sequence ID" value="NZ_BMHT01000001.1"/>
</dbReference>
<dbReference type="Pfam" id="PF07484">
    <property type="entry name" value="Collar"/>
    <property type="match status" value="1"/>
</dbReference>
<dbReference type="InterPro" id="IPR011083">
    <property type="entry name" value="Phage_tail_collar_dom"/>
</dbReference>
<keyword evidence="3" id="KW-1185">Reference proteome</keyword>
<feature type="domain" description="Phage tail collar" evidence="1">
    <location>
        <begin position="6"/>
        <end position="61"/>
    </location>
</feature>
<dbReference type="SUPFAM" id="SSF88874">
    <property type="entry name" value="Receptor-binding domain of short tail fibre protein gp12"/>
    <property type="match status" value="1"/>
</dbReference>